<keyword evidence="3" id="KW-1185">Reference proteome</keyword>
<dbReference type="PANTHER" id="PTHR39515:SF2">
    <property type="entry name" value="HTH-TYPE TRANSCRIPTIONAL REGULATOR RV0880"/>
    <property type="match status" value="1"/>
</dbReference>
<evidence type="ECO:0000259" key="1">
    <source>
        <dbReference type="PROSITE" id="PS50995"/>
    </source>
</evidence>
<dbReference type="Gene3D" id="1.10.10.10">
    <property type="entry name" value="Winged helix-like DNA-binding domain superfamily/Winged helix DNA-binding domain"/>
    <property type="match status" value="1"/>
</dbReference>
<dbReference type="Pfam" id="PF12802">
    <property type="entry name" value="MarR_2"/>
    <property type="match status" value="1"/>
</dbReference>
<dbReference type="InterPro" id="IPR036388">
    <property type="entry name" value="WH-like_DNA-bd_sf"/>
</dbReference>
<evidence type="ECO:0000313" key="3">
    <source>
        <dbReference type="Proteomes" id="UP001183202"/>
    </source>
</evidence>
<organism evidence="2 3">
    <name type="scientific">Pseudonocardia charpentierae</name>
    <dbReference type="NCBI Taxonomy" id="3075545"/>
    <lineage>
        <taxon>Bacteria</taxon>
        <taxon>Bacillati</taxon>
        <taxon>Actinomycetota</taxon>
        <taxon>Actinomycetes</taxon>
        <taxon>Pseudonocardiales</taxon>
        <taxon>Pseudonocardiaceae</taxon>
        <taxon>Pseudonocardia</taxon>
    </lineage>
</organism>
<dbReference type="InterPro" id="IPR036390">
    <property type="entry name" value="WH_DNA-bd_sf"/>
</dbReference>
<feature type="domain" description="HTH marR-type" evidence="1">
    <location>
        <begin position="15"/>
        <end position="147"/>
    </location>
</feature>
<dbReference type="SMART" id="SM00347">
    <property type="entry name" value="HTH_MARR"/>
    <property type="match status" value="1"/>
</dbReference>
<accession>A0ABU2NAA6</accession>
<dbReference type="Proteomes" id="UP001183202">
    <property type="component" value="Unassembled WGS sequence"/>
</dbReference>
<sequence>MTAATGTGTVAGSTSNEVADRLRLAMRRLARRLVRADPDAGMTPTRLTALGALEAAGPLRIGGLADILDTSAPTTSRLVEGLHERGLVARTPDPDDHRATRVAVTAEGVELLHLQRGRVIDALARRIDDLAPDRRAALVAALPVLEQIALAD</sequence>
<dbReference type="InterPro" id="IPR052526">
    <property type="entry name" value="HTH-type_Bedaq_tolerance"/>
</dbReference>
<dbReference type="SUPFAM" id="SSF46785">
    <property type="entry name" value="Winged helix' DNA-binding domain"/>
    <property type="match status" value="1"/>
</dbReference>
<dbReference type="PROSITE" id="PS50995">
    <property type="entry name" value="HTH_MARR_2"/>
    <property type="match status" value="1"/>
</dbReference>
<evidence type="ECO:0000313" key="2">
    <source>
        <dbReference type="EMBL" id="MDT0350887.1"/>
    </source>
</evidence>
<dbReference type="InterPro" id="IPR000835">
    <property type="entry name" value="HTH_MarR-typ"/>
</dbReference>
<dbReference type="RefSeq" id="WP_311556930.1">
    <property type="nucleotide sequence ID" value="NZ_JAVREJ010000010.1"/>
</dbReference>
<comment type="caution">
    <text evidence="2">The sequence shown here is derived from an EMBL/GenBank/DDBJ whole genome shotgun (WGS) entry which is preliminary data.</text>
</comment>
<gene>
    <name evidence="2" type="ORF">RM445_15250</name>
</gene>
<reference evidence="3" key="1">
    <citation type="submission" date="2023-07" db="EMBL/GenBank/DDBJ databases">
        <title>30 novel species of actinomycetes from the DSMZ collection.</title>
        <authorList>
            <person name="Nouioui I."/>
        </authorList>
    </citation>
    <scope>NUCLEOTIDE SEQUENCE [LARGE SCALE GENOMIC DNA]</scope>
    <source>
        <strain evidence="3">DSM 45834</strain>
    </source>
</reference>
<proteinExistence type="predicted"/>
<dbReference type="PANTHER" id="PTHR39515">
    <property type="entry name" value="CONSERVED PROTEIN"/>
    <property type="match status" value="1"/>
</dbReference>
<name>A0ABU2NAA6_9PSEU</name>
<protein>
    <submittedName>
        <fullName evidence="2">MarR family transcriptional regulator</fullName>
    </submittedName>
</protein>
<dbReference type="EMBL" id="JAVREJ010000010">
    <property type="protein sequence ID" value="MDT0350887.1"/>
    <property type="molecule type" value="Genomic_DNA"/>
</dbReference>